<dbReference type="AlphaFoldDB" id="A0AAD9NT29"/>
<proteinExistence type="predicted"/>
<dbReference type="EMBL" id="JAODUO010000478">
    <property type="protein sequence ID" value="KAK2179663.1"/>
    <property type="molecule type" value="Genomic_DNA"/>
</dbReference>
<protein>
    <submittedName>
        <fullName evidence="1">Uncharacterized protein</fullName>
    </submittedName>
</protein>
<name>A0AAD9NT29_RIDPI</name>
<evidence type="ECO:0000313" key="2">
    <source>
        <dbReference type="Proteomes" id="UP001209878"/>
    </source>
</evidence>
<dbReference type="Proteomes" id="UP001209878">
    <property type="component" value="Unassembled WGS sequence"/>
</dbReference>
<comment type="caution">
    <text evidence="1">The sequence shown here is derived from an EMBL/GenBank/DDBJ whole genome shotgun (WGS) entry which is preliminary data.</text>
</comment>
<gene>
    <name evidence="1" type="ORF">NP493_479g01018</name>
</gene>
<keyword evidence="2" id="KW-1185">Reference proteome</keyword>
<organism evidence="1 2">
    <name type="scientific">Ridgeia piscesae</name>
    <name type="common">Tubeworm</name>
    <dbReference type="NCBI Taxonomy" id="27915"/>
    <lineage>
        <taxon>Eukaryota</taxon>
        <taxon>Metazoa</taxon>
        <taxon>Spiralia</taxon>
        <taxon>Lophotrochozoa</taxon>
        <taxon>Annelida</taxon>
        <taxon>Polychaeta</taxon>
        <taxon>Sedentaria</taxon>
        <taxon>Canalipalpata</taxon>
        <taxon>Sabellida</taxon>
        <taxon>Siboglinidae</taxon>
        <taxon>Ridgeia</taxon>
    </lineage>
</organism>
<sequence>MYYLHEVRVCGREMRSGWENLPQKLFQVQPMQDAAQPKQLPAGRRHHLLQEPLSGVCRSQEHASHDIRRHLLTDRKHRMQFCPLPARMGSLKQADRGQLCRWTR</sequence>
<reference evidence="1" key="1">
    <citation type="journal article" date="2023" name="Mol. Biol. Evol.">
        <title>Third-Generation Sequencing Reveals the Adaptive Role of the Epigenome in Three Deep-Sea Polychaetes.</title>
        <authorList>
            <person name="Perez M."/>
            <person name="Aroh O."/>
            <person name="Sun Y."/>
            <person name="Lan Y."/>
            <person name="Juniper S.K."/>
            <person name="Young C.R."/>
            <person name="Angers B."/>
            <person name="Qian P.Y."/>
        </authorList>
    </citation>
    <scope>NUCLEOTIDE SEQUENCE</scope>
    <source>
        <strain evidence="1">R07B-5</strain>
    </source>
</reference>
<evidence type="ECO:0000313" key="1">
    <source>
        <dbReference type="EMBL" id="KAK2179663.1"/>
    </source>
</evidence>
<accession>A0AAD9NT29</accession>